<dbReference type="AlphaFoldDB" id="A0A383UY80"/>
<organism evidence="1 2">
    <name type="scientific">Blumeria hordei</name>
    <name type="common">Barley powdery mildew</name>
    <name type="synonym">Blumeria graminis f. sp. hordei</name>
    <dbReference type="NCBI Taxonomy" id="2867405"/>
    <lineage>
        <taxon>Eukaryota</taxon>
        <taxon>Fungi</taxon>
        <taxon>Dikarya</taxon>
        <taxon>Ascomycota</taxon>
        <taxon>Pezizomycotina</taxon>
        <taxon>Leotiomycetes</taxon>
        <taxon>Erysiphales</taxon>
        <taxon>Erysiphaceae</taxon>
        <taxon>Blumeria</taxon>
    </lineage>
</organism>
<dbReference type="VEuPathDB" id="FungiDB:BLGHR1_16092"/>
<evidence type="ECO:0000313" key="1">
    <source>
        <dbReference type="EMBL" id="SZF05291.1"/>
    </source>
</evidence>
<proteinExistence type="predicted"/>
<dbReference type="EMBL" id="UNSH01000074">
    <property type="protein sequence ID" value="SZF05291.1"/>
    <property type="molecule type" value="Genomic_DNA"/>
</dbReference>
<gene>
    <name evidence="1" type="ORF">BLGHR1_16092</name>
</gene>
<reference evidence="1 2" key="1">
    <citation type="submission" date="2017-11" db="EMBL/GenBank/DDBJ databases">
        <authorList>
            <person name="Kracher B."/>
        </authorList>
    </citation>
    <scope>NUCLEOTIDE SEQUENCE [LARGE SCALE GENOMIC DNA]</scope>
    <source>
        <strain evidence="1 2">RACE1</strain>
    </source>
</reference>
<sequence length="152" mass="16662">MSFATNPAKGLPPPHFLATLCRLSASLLARFGLYQQTIDFNKDGSFAAHDVARCGTRELEPSNEGLSRDYRAAGPDISNGIDGYDKVFSRSMTVMLEVLKTNISIGCLRRGFRQGHFGEDADTTTFLPIPKFSSASWHLIDPYLICLRSASG</sequence>
<dbReference type="Proteomes" id="UP000275772">
    <property type="component" value="Unassembled WGS sequence"/>
</dbReference>
<protein>
    <submittedName>
        <fullName evidence="1">Uncharacterized protein</fullName>
    </submittedName>
</protein>
<accession>A0A383UY80</accession>
<evidence type="ECO:0000313" key="2">
    <source>
        <dbReference type="Proteomes" id="UP000275772"/>
    </source>
</evidence>
<name>A0A383UY80_BLUHO</name>